<name>A0A841RKV3_9BACI</name>
<comment type="caution">
    <text evidence="1">The sequence shown here is derived from an EMBL/GenBank/DDBJ whole genome shotgun (WGS) entry which is preliminary data.</text>
</comment>
<sequence length="103" mass="11832">MKKIKKKIIEVFSRSFELPSEVTLKLPRITLIGSIHAYIENHDGLVVFSNDKLVLDVYQGRVHITGKNFVLKMMLEHEILLEGDISDVRYEPVESKHQGEEGL</sequence>
<keyword evidence="2" id="KW-1185">Reference proteome</keyword>
<gene>
    <name evidence="1" type="ORF">GGQ92_000592</name>
</gene>
<proteinExistence type="predicted"/>
<dbReference type="InterPro" id="IPR022476">
    <property type="entry name" value="Spore_YabP/YqfC"/>
</dbReference>
<dbReference type="AlphaFoldDB" id="A0A841RKV3"/>
<dbReference type="InterPro" id="IPR022477">
    <property type="entry name" value="Spore_YqfC"/>
</dbReference>
<dbReference type="Pfam" id="PF07873">
    <property type="entry name" value="YabP"/>
    <property type="match status" value="1"/>
</dbReference>
<protein>
    <submittedName>
        <fullName evidence="1">Sporulation protein YqfC</fullName>
    </submittedName>
</protein>
<dbReference type="RefSeq" id="WP_184244393.1">
    <property type="nucleotide sequence ID" value="NZ_BAAACU010000022.1"/>
</dbReference>
<organism evidence="1 2">
    <name type="scientific">Gracilibacillus halotolerans</name>
    <dbReference type="NCBI Taxonomy" id="74386"/>
    <lineage>
        <taxon>Bacteria</taxon>
        <taxon>Bacillati</taxon>
        <taxon>Bacillota</taxon>
        <taxon>Bacilli</taxon>
        <taxon>Bacillales</taxon>
        <taxon>Bacillaceae</taxon>
        <taxon>Gracilibacillus</taxon>
    </lineage>
</organism>
<evidence type="ECO:0000313" key="1">
    <source>
        <dbReference type="EMBL" id="MBB6511825.1"/>
    </source>
</evidence>
<dbReference type="Proteomes" id="UP000572212">
    <property type="component" value="Unassembled WGS sequence"/>
</dbReference>
<reference evidence="1 2" key="1">
    <citation type="submission" date="2020-08" db="EMBL/GenBank/DDBJ databases">
        <title>Genomic Encyclopedia of Type Strains, Phase IV (KMG-IV): sequencing the most valuable type-strain genomes for metagenomic binning, comparative biology and taxonomic classification.</title>
        <authorList>
            <person name="Goeker M."/>
        </authorList>
    </citation>
    <scope>NUCLEOTIDE SEQUENCE [LARGE SCALE GENOMIC DNA]</scope>
    <source>
        <strain evidence="1 2">DSM 11805</strain>
    </source>
</reference>
<evidence type="ECO:0000313" key="2">
    <source>
        <dbReference type="Proteomes" id="UP000572212"/>
    </source>
</evidence>
<accession>A0A841RKV3</accession>
<dbReference type="NCBIfam" id="TIGR02856">
    <property type="entry name" value="spore_yqfC"/>
    <property type="match status" value="1"/>
</dbReference>
<dbReference type="EMBL" id="JACHON010000001">
    <property type="protein sequence ID" value="MBB6511825.1"/>
    <property type="molecule type" value="Genomic_DNA"/>
</dbReference>